<gene>
    <name evidence="2" type="ORF">NG800_013440</name>
</gene>
<feature type="compositionally biased region" description="Basic and acidic residues" evidence="1">
    <location>
        <begin position="19"/>
        <end position="37"/>
    </location>
</feature>
<proteinExistence type="predicted"/>
<keyword evidence="3" id="KW-1185">Reference proteome</keyword>
<dbReference type="PROSITE" id="PS51257">
    <property type="entry name" value="PROKAR_LIPOPROTEIN"/>
    <property type="match status" value="1"/>
</dbReference>
<dbReference type="Proteomes" id="UP001204439">
    <property type="component" value="Unassembled WGS sequence"/>
</dbReference>
<evidence type="ECO:0000256" key="1">
    <source>
        <dbReference type="SAM" id="MobiDB-lite"/>
    </source>
</evidence>
<dbReference type="EMBL" id="JAMXLT020000024">
    <property type="protein sequence ID" value="MDW8549923.1"/>
    <property type="molecule type" value="Genomic_DNA"/>
</dbReference>
<sequence>MKKLLALLIFVGTLQSCEKKTQNEKEKETRELQKEQPQKTTESSSSQTATLKNKPSDFIPKGYVIHKYEGGISAEEWDEIKGDLNKDGLEDIVLIIKGTDKSKIIQHEYRGKLDRNRRGIIVLFNKGDHYELASKNYDCFSSENEEGGVYFAPELYFEIKNGNLYINYGHGRYGNWGYTFRAQNGDMEMIGYDSYSSRGPVPQSEVSINFLTKKKLTRDNLNKNDDDDSNVNYEDSWENIKVEKLTKLSDIKDFDELYY</sequence>
<reference evidence="2 3" key="1">
    <citation type="submission" date="2023-11" db="EMBL/GenBank/DDBJ databases">
        <title>First isolation, identification, and characterization of non-pathogenic Epilithonimonas ginsengisoli isolated from diseased farmed rainbow trout (Oncorhynchus mykiss) in Chile.</title>
        <authorList>
            <person name="Miranda C.D."/>
            <person name="Irgang R."/>
            <person name="Concha C."/>
            <person name="Rojas R."/>
            <person name="Avendano R."/>
        </authorList>
    </citation>
    <scope>NUCLEOTIDE SEQUENCE [LARGE SCALE GENOMIC DNA]</scope>
    <source>
        <strain evidence="2 3">FP99</strain>
    </source>
</reference>
<feature type="region of interest" description="Disordered" evidence="1">
    <location>
        <begin position="19"/>
        <end position="55"/>
    </location>
</feature>
<evidence type="ECO:0000313" key="3">
    <source>
        <dbReference type="Proteomes" id="UP001204439"/>
    </source>
</evidence>
<comment type="caution">
    <text evidence="2">The sequence shown here is derived from an EMBL/GenBank/DDBJ whole genome shotgun (WGS) entry which is preliminary data.</text>
</comment>
<organism evidence="2 3">
    <name type="scientific">Epilithonimonas ginsengisoli</name>
    <dbReference type="NCBI Taxonomy" id="1245592"/>
    <lineage>
        <taxon>Bacteria</taxon>
        <taxon>Pseudomonadati</taxon>
        <taxon>Bacteroidota</taxon>
        <taxon>Flavobacteriia</taxon>
        <taxon>Flavobacteriales</taxon>
        <taxon>Weeksellaceae</taxon>
        <taxon>Chryseobacterium group</taxon>
        <taxon>Epilithonimonas</taxon>
    </lineage>
</organism>
<evidence type="ECO:0000313" key="2">
    <source>
        <dbReference type="EMBL" id="MDW8549923.1"/>
    </source>
</evidence>
<feature type="compositionally biased region" description="Polar residues" evidence="1">
    <location>
        <begin position="38"/>
        <end position="53"/>
    </location>
</feature>
<dbReference type="RefSeq" id="WP_063968236.1">
    <property type="nucleotide sequence ID" value="NZ_JAMXLT020000024.1"/>
</dbReference>
<accession>A0ABU4JJR2</accession>
<evidence type="ECO:0008006" key="4">
    <source>
        <dbReference type="Google" id="ProtNLM"/>
    </source>
</evidence>
<protein>
    <recommendedName>
        <fullName evidence="4">VCBS repeat-containing protein</fullName>
    </recommendedName>
</protein>
<name>A0ABU4JJR2_9FLAO</name>